<evidence type="ECO:0000256" key="1">
    <source>
        <dbReference type="SAM" id="Phobius"/>
    </source>
</evidence>
<evidence type="ECO:0000313" key="3">
    <source>
        <dbReference type="Proteomes" id="UP001595979"/>
    </source>
</evidence>
<feature type="transmembrane region" description="Helical" evidence="1">
    <location>
        <begin position="125"/>
        <end position="144"/>
    </location>
</feature>
<gene>
    <name evidence="2" type="ORF">ACFPQ6_11335</name>
</gene>
<feature type="transmembrane region" description="Helical" evidence="1">
    <location>
        <begin position="63"/>
        <end position="86"/>
    </location>
</feature>
<evidence type="ECO:0008006" key="4">
    <source>
        <dbReference type="Google" id="ProtNLM"/>
    </source>
</evidence>
<keyword evidence="3" id="KW-1185">Reference proteome</keyword>
<proteinExistence type="predicted"/>
<dbReference type="RefSeq" id="WP_380049385.1">
    <property type="nucleotide sequence ID" value="NZ_JBHSOH010000012.1"/>
</dbReference>
<feature type="transmembrane region" description="Helical" evidence="1">
    <location>
        <begin position="98"/>
        <end position="119"/>
    </location>
</feature>
<comment type="caution">
    <text evidence="2">The sequence shown here is derived from an EMBL/GenBank/DDBJ whole genome shotgun (WGS) entry which is preliminary data.</text>
</comment>
<keyword evidence="1" id="KW-0812">Transmembrane</keyword>
<accession>A0ABW1DJK4</accession>
<dbReference type="Proteomes" id="UP001595979">
    <property type="component" value="Unassembled WGS sequence"/>
</dbReference>
<feature type="transmembrane region" description="Helical" evidence="1">
    <location>
        <begin position="36"/>
        <end position="57"/>
    </location>
</feature>
<organism evidence="2 3">
    <name type="scientific">Deinococcus petrolearius</name>
    <dbReference type="NCBI Taxonomy" id="1751295"/>
    <lineage>
        <taxon>Bacteria</taxon>
        <taxon>Thermotogati</taxon>
        <taxon>Deinococcota</taxon>
        <taxon>Deinococci</taxon>
        <taxon>Deinococcales</taxon>
        <taxon>Deinococcaceae</taxon>
        <taxon>Deinococcus</taxon>
    </lineage>
</organism>
<name>A0ABW1DJK4_9DEIO</name>
<keyword evidence="1" id="KW-1133">Transmembrane helix</keyword>
<evidence type="ECO:0000313" key="2">
    <source>
        <dbReference type="EMBL" id="MFC5848902.1"/>
    </source>
</evidence>
<keyword evidence="1" id="KW-0472">Membrane</keyword>
<reference evidence="3" key="1">
    <citation type="journal article" date="2019" name="Int. J. Syst. Evol. Microbiol.">
        <title>The Global Catalogue of Microorganisms (GCM) 10K type strain sequencing project: providing services to taxonomists for standard genome sequencing and annotation.</title>
        <authorList>
            <consortium name="The Broad Institute Genomics Platform"/>
            <consortium name="The Broad Institute Genome Sequencing Center for Infectious Disease"/>
            <person name="Wu L."/>
            <person name="Ma J."/>
        </authorList>
    </citation>
    <scope>NUCLEOTIDE SEQUENCE [LARGE SCALE GENOMIC DNA]</scope>
    <source>
        <strain evidence="3">CGMCC 1.15053</strain>
    </source>
</reference>
<protein>
    <recommendedName>
        <fullName evidence="4">MFS transporter</fullName>
    </recommendedName>
</protein>
<dbReference type="EMBL" id="JBHSOH010000012">
    <property type="protein sequence ID" value="MFC5848902.1"/>
    <property type="molecule type" value="Genomic_DNA"/>
</dbReference>
<sequence length="160" mass="15851">MPEGGPRADAGAGLWAAFARDLRAGPAGLERASRRAFHLALLALAAPGLPLGALYLLSGPAPFPAAAAWGLGVLGLGFGLVALRLARQAARDVRGGPPGRAALTAAMQAAGAPAVPFLLGCAALHQPLALGLCWAAAAVLYVLARAHLPAYVRAGAAGQA</sequence>